<organism evidence="1 2">
    <name type="scientific">Circinella minor</name>
    <dbReference type="NCBI Taxonomy" id="1195481"/>
    <lineage>
        <taxon>Eukaryota</taxon>
        <taxon>Fungi</taxon>
        <taxon>Fungi incertae sedis</taxon>
        <taxon>Mucoromycota</taxon>
        <taxon>Mucoromycotina</taxon>
        <taxon>Mucoromycetes</taxon>
        <taxon>Mucorales</taxon>
        <taxon>Lichtheimiaceae</taxon>
        <taxon>Circinella</taxon>
    </lineage>
</organism>
<sequence>MEVKLLQEIDYFNTIFGSQEVYELMEILKLRGDWNISSDNYFWLDSCSQLLAEVCNVPVIIYSDTGFQDCTYLPFLSDPRGLNESDNLPDPYILYLKGNHILNVQFIHNNNCKVYSKAFTWPPLDPNYIDKINDLHVKAGWLELYNDSITPLRY</sequence>
<keyword evidence="2" id="KW-1185">Reference proteome</keyword>
<evidence type="ECO:0000313" key="1">
    <source>
        <dbReference type="EMBL" id="KAG2216760.1"/>
    </source>
</evidence>
<accession>A0A8H7RU16</accession>
<proteinExistence type="predicted"/>
<dbReference type="EMBL" id="JAEPRB010000363">
    <property type="protein sequence ID" value="KAG2216760.1"/>
    <property type="molecule type" value="Genomic_DNA"/>
</dbReference>
<dbReference type="Proteomes" id="UP000646827">
    <property type="component" value="Unassembled WGS sequence"/>
</dbReference>
<dbReference type="AlphaFoldDB" id="A0A8H7RU16"/>
<evidence type="ECO:0000313" key="2">
    <source>
        <dbReference type="Proteomes" id="UP000646827"/>
    </source>
</evidence>
<reference evidence="1 2" key="1">
    <citation type="submission" date="2020-12" db="EMBL/GenBank/DDBJ databases">
        <title>Metabolic potential, ecology and presence of endohyphal bacteria is reflected in genomic diversity of Mucoromycotina.</title>
        <authorList>
            <person name="Muszewska A."/>
            <person name="Okrasinska A."/>
            <person name="Steczkiewicz K."/>
            <person name="Drgas O."/>
            <person name="Orlowska M."/>
            <person name="Perlinska-Lenart U."/>
            <person name="Aleksandrzak-Piekarczyk T."/>
            <person name="Szatraj K."/>
            <person name="Zielenkiewicz U."/>
            <person name="Pilsyk S."/>
            <person name="Malc E."/>
            <person name="Mieczkowski P."/>
            <person name="Kruszewska J.S."/>
            <person name="Biernat P."/>
            <person name="Pawlowska J."/>
        </authorList>
    </citation>
    <scope>NUCLEOTIDE SEQUENCE [LARGE SCALE GENOMIC DNA]</scope>
    <source>
        <strain evidence="1 2">CBS 142.35</strain>
    </source>
</reference>
<comment type="caution">
    <text evidence="1">The sequence shown here is derived from an EMBL/GenBank/DDBJ whole genome shotgun (WGS) entry which is preliminary data.</text>
</comment>
<name>A0A8H7RU16_9FUNG</name>
<gene>
    <name evidence="1" type="ORF">INT45_010802</name>
</gene>
<dbReference type="OrthoDB" id="2379842at2759"/>
<protein>
    <submittedName>
        <fullName evidence="1">Uncharacterized protein</fullName>
    </submittedName>
</protein>